<dbReference type="EMBL" id="MU004198">
    <property type="protein sequence ID" value="KAF2490000.1"/>
    <property type="molecule type" value="Genomic_DNA"/>
</dbReference>
<name>A0A6A6QDD3_9PEZI</name>
<organism evidence="2 3">
    <name type="scientific">Lophium mytilinum</name>
    <dbReference type="NCBI Taxonomy" id="390894"/>
    <lineage>
        <taxon>Eukaryota</taxon>
        <taxon>Fungi</taxon>
        <taxon>Dikarya</taxon>
        <taxon>Ascomycota</taxon>
        <taxon>Pezizomycotina</taxon>
        <taxon>Dothideomycetes</taxon>
        <taxon>Pleosporomycetidae</taxon>
        <taxon>Mytilinidiales</taxon>
        <taxon>Mytilinidiaceae</taxon>
        <taxon>Lophium</taxon>
    </lineage>
</organism>
<proteinExistence type="predicted"/>
<feature type="compositionally biased region" description="Basic and acidic residues" evidence="1">
    <location>
        <begin position="273"/>
        <end position="291"/>
    </location>
</feature>
<sequence length="291" mass="32814">MPPKKQKTQHTQHTQQRVRTVVDRAKFHPLLVDIVARIVQIDQLGGSCVPMDADKCHYEFCTPADRNKARDAGFPTARLAITHTLYPHTKPSNETEEPPKQPPPDVRVIYIPERRREDYKNLDRSTLAPRQIGTIGIALRASPFVQFPAGLFADAVCMGHKVVRTMFEPFARMVLEAAPHLHIDAMLLYIPLFVPTTDVASTADKNGYGLEKDVWVTRRDDALKVIRDTVADAGSEKAKKELLERKDTLQALRRYIGEILAAPVEEEEDSDEEKEKAAEKNEDVAMKDVAE</sequence>
<protein>
    <submittedName>
        <fullName evidence="2">Uncharacterized protein</fullName>
    </submittedName>
</protein>
<dbReference type="AlphaFoldDB" id="A0A6A6QDD3"/>
<accession>A0A6A6QDD3</accession>
<gene>
    <name evidence="2" type="ORF">BU16DRAFT_567097</name>
</gene>
<evidence type="ECO:0000313" key="3">
    <source>
        <dbReference type="Proteomes" id="UP000799750"/>
    </source>
</evidence>
<evidence type="ECO:0000313" key="2">
    <source>
        <dbReference type="EMBL" id="KAF2490000.1"/>
    </source>
</evidence>
<evidence type="ECO:0000256" key="1">
    <source>
        <dbReference type="SAM" id="MobiDB-lite"/>
    </source>
</evidence>
<feature type="region of interest" description="Disordered" evidence="1">
    <location>
        <begin position="86"/>
        <end position="106"/>
    </location>
</feature>
<feature type="region of interest" description="Disordered" evidence="1">
    <location>
        <begin position="263"/>
        <end position="291"/>
    </location>
</feature>
<keyword evidence="3" id="KW-1185">Reference proteome</keyword>
<reference evidence="2" key="1">
    <citation type="journal article" date="2020" name="Stud. Mycol.">
        <title>101 Dothideomycetes genomes: a test case for predicting lifestyles and emergence of pathogens.</title>
        <authorList>
            <person name="Haridas S."/>
            <person name="Albert R."/>
            <person name="Binder M."/>
            <person name="Bloem J."/>
            <person name="Labutti K."/>
            <person name="Salamov A."/>
            <person name="Andreopoulos B."/>
            <person name="Baker S."/>
            <person name="Barry K."/>
            <person name="Bills G."/>
            <person name="Bluhm B."/>
            <person name="Cannon C."/>
            <person name="Castanera R."/>
            <person name="Culley D."/>
            <person name="Daum C."/>
            <person name="Ezra D."/>
            <person name="Gonzalez J."/>
            <person name="Henrissat B."/>
            <person name="Kuo A."/>
            <person name="Liang C."/>
            <person name="Lipzen A."/>
            <person name="Lutzoni F."/>
            <person name="Magnuson J."/>
            <person name="Mondo S."/>
            <person name="Nolan M."/>
            <person name="Ohm R."/>
            <person name="Pangilinan J."/>
            <person name="Park H.-J."/>
            <person name="Ramirez L."/>
            <person name="Alfaro M."/>
            <person name="Sun H."/>
            <person name="Tritt A."/>
            <person name="Yoshinaga Y."/>
            <person name="Zwiers L.-H."/>
            <person name="Turgeon B."/>
            <person name="Goodwin S."/>
            <person name="Spatafora J."/>
            <person name="Crous P."/>
            <person name="Grigoriev I."/>
        </authorList>
    </citation>
    <scope>NUCLEOTIDE SEQUENCE</scope>
    <source>
        <strain evidence="2">CBS 269.34</strain>
    </source>
</reference>
<dbReference type="Proteomes" id="UP000799750">
    <property type="component" value="Unassembled WGS sequence"/>
</dbReference>
<dbReference type="OrthoDB" id="10378704at2759"/>